<organism evidence="11 12">
    <name type="scientific">Fertoeibacter niger</name>
    <dbReference type="NCBI Taxonomy" id="2656921"/>
    <lineage>
        <taxon>Bacteria</taxon>
        <taxon>Pseudomonadati</taxon>
        <taxon>Pseudomonadota</taxon>
        <taxon>Alphaproteobacteria</taxon>
        <taxon>Rhodobacterales</taxon>
        <taxon>Paracoccaceae</taxon>
        <taxon>Fertoeibacter</taxon>
    </lineage>
</organism>
<proteinExistence type="predicted"/>
<dbReference type="EMBL" id="WHUT02000017">
    <property type="protein sequence ID" value="NUB46554.1"/>
    <property type="molecule type" value="Genomic_DNA"/>
</dbReference>
<dbReference type="InterPro" id="IPR001882">
    <property type="entry name" value="Biotin_BS"/>
</dbReference>
<protein>
    <recommendedName>
        <fullName evidence="3 9">Biotin carboxyl carrier protein of acetyl-CoA carboxylase</fullName>
    </recommendedName>
</protein>
<evidence type="ECO:0000256" key="2">
    <source>
        <dbReference type="ARBA" id="ARBA00005194"/>
    </source>
</evidence>
<evidence type="ECO:0000259" key="10">
    <source>
        <dbReference type="PROSITE" id="PS50968"/>
    </source>
</evidence>
<dbReference type="PANTHER" id="PTHR45266">
    <property type="entry name" value="OXALOACETATE DECARBOXYLASE ALPHA CHAIN"/>
    <property type="match status" value="1"/>
</dbReference>
<dbReference type="PRINTS" id="PR01071">
    <property type="entry name" value="ACOABIOTINCC"/>
</dbReference>
<feature type="domain" description="Lipoyl-binding" evidence="10">
    <location>
        <begin position="85"/>
        <end position="161"/>
    </location>
</feature>
<dbReference type="GO" id="GO:0009317">
    <property type="term" value="C:acetyl-CoA carboxylase complex"/>
    <property type="evidence" value="ECO:0007669"/>
    <property type="project" value="InterPro"/>
</dbReference>
<evidence type="ECO:0000256" key="9">
    <source>
        <dbReference type="RuleBase" id="RU364072"/>
    </source>
</evidence>
<comment type="function">
    <text evidence="1 9">This protein is a component of the acetyl coenzyme A carboxylase complex; first, biotin carboxylase catalyzes the carboxylation of the carrier protein and then the transcarboxylase transfers the carboxyl group to form malonyl-CoA.</text>
</comment>
<comment type="pathway">
    <text evidence="2 9">Lipid metabolism; fatty acid biosynthesis.</text>
</comment>
<sequence length="161" mass="16518">MSKHSTESDVAFIQALAELLNTNALTELSVKREYGEDDSLEVRVVKQANIVTTSVAASAPVTVAAPAAAHAAAAPVAMEDPAQHPGAVTSPMVGTAYLSAEPGAAAFVTVGATVSEGQTLMIIEAMKTMNHIPAPRAGVVKRILVADGNPVEYGAPLMIVE</sequence>
<accession>A0A8X8GYE1</accession>
<keyword evidence="8 9" id="KW-0092">Biotin</keyword>
<evidence type="ECO:0000256" key="8">
    <source>
        <dbReference type="ARBA" id="ARBA00023267"/>
    </source>
</evidence>
<dbReference type="Pfam" id="PF00364">
    <property type="entry name" value="Biotin_lipoyl"/>
    <property type="match status" value="1"/>
</dbReference>
<dbReference type="PANTHER" id="PTHR45266:SF3">
    <property type="entry name" value="OXALOACETATE DECARBOXYLASE ALPHA CHAIN"/>
    <property type="match status" value="1"/>
</dbReference>
<evidence type="ECO:0000256" key="7">
    <source>
        <dbReference type="ARBA" id="ARBA00023160"/>
    </source>
</evidence>
<dbReference type="AlphaFoldDB" id="A0A8X8GYE1"/>
<keyword evidence="4 9" id="KW-0444">Lipid biosynthesis</keyword>
<dbReference type="GO" id="GO:0003989">
    <property type="term" value="F:acetyl-CoA carboxylase activity"/>
    <property type="evidence" value="ECO:0007669"/>
    <property type="project" value="InterPro"/>
</dbReference>
<name>A0A8X8GYE1_9RHOB</name>
<dbReference type="PROSITE" id="PS00188">
    <property type="entry name" value="BIOTIN"/>
    <property type="match status" value="1"/>
</dbReference>
<dbReference type="InterPro" id="IPR011053">
    <property type="entry name" value="Single_hybrid_motif"/>
</dbReference>
<comment type="caution">
    <text evidence="11">The sequence shown here is derived from an EMBL/GenBank/DDBJ whole genome shotgun (WGS) entry which is preliminary data.</text>
</comment>
<dbReference type="RefSeq" id="WP_152828660.1">
    <property type="nucleotide sequence ID" value="NZ_WHUT02000017.1"/>
</dbReference>
<evidence type="ECO:0000256" key="4">
    <source>
        <dbReference type="ARBA" id="ARBA00022516"/>
    </source>
</evidence>
<evidence type="ECO:0000256" key="3">
    <source>
        <dbReference type="ARBA" id="ARBA00017562"/>
    </source>
</evidence>
<dbReference type="NCBIfam" id="TIGR00531">
    <property type="entry name" value="BCCP"/>
    <property type="match status" value="1"/>
</dbReference>
<dbReference type="InterPro" id="IPR000089">
    <property type="entry name" value="Biotin_lipoyl"/>
</dbReference>
<dbReference type="GO" id="GO:0006633">
    <property type="term" value="P:fatty acid biosynthetic process"/>
    <property type="evidence" value="ECO:0007669"/>
    <property type="project" value="UniProtKB-KW"/>
</dbReference>
<dbReference type="InterPro" id="IPR050709">
    <property type="entry name" value="Biotin_Carboxyl_Carrier/Decarb"/>
</dbReference>
<keyword evidence="6 9" id="KW-0443">Lipid metabolism</keyword>
<evidence type="ECO:0000256" key="1">
    <source>
        <dbReference type="ARBA" id="ARBA00003761"/>
    </source>
</evidence>
<evidence type="ECO:0000256" key="6">
    <source>
        <dbReference type="ARBA" id="ARBA00023098"/>
    </source>
</evidence>
<dbReference type="InterPro" id="IPR001249">
    <property type="entry name" value="AcCoA_biotinCC"/>
</dbReference>
<dbReference type="PROSITE" id="PS50968">
    <property type="entry name" value="BIOTINYL_LIPOYL"/>
    <property type="match status" value="1"/>
</dbReference>
<gene>
    <name evidence="11" type="primary">accB</name>
    <name evidence="11" type="ORF">GEU84_019350</name>
</gene>
<dbReference type="CDD" id="cd06850">
    <property type="entry name" value="biotinyl_domain"/>
    <property type="match status" value="1"/>
</dbReference>
<reference evidence="11" key="1">
    <citation type="submission" date="2020-05" db="EMBL/GenBank/DDBJ databases">
        <title>Fertoebacter nigrum gen. nov., sp. nov., a new member of the family Rhodobacteraceae.</title>
        <authorList>
            <person name="Szuroczki S."/>
            <person name="Abbaszade G."/>
            <person name="Buni D."/>
            <person name="Schumann P."/>
            <person name="Toth E."/>
        </authorList>
    </citation>
    <scope>NUCLEOTIDE SEQUENCE</scope>
    <source>
        <strain evidence="11">RG-N-1a</strain>
    </source>
</reference>
<keyword evidence="12" id="KW-1185">Reference proteome</keyword>
<evidence type="ECO:0000313" key="12">
    <source>
        <dbReference type="Proteomes" id="UP000484076"/>
    </source>
</evidence>
<evidence type="ECO:0000313" key="11">
    <source>
        <dbReference type="EMBL" id="NUB46554.1"/>
    </source>
</evidence>
<dbReference type="SUPFAM" id="SSF51230">
    <property type="entry name" value="Single hybrid motif"/>
    <property type="match status" value="1"/>
</dbReference>
<dbReference type="FunFam" id="2.40.50.100:FF:000003">
    <property type="entry name" value="Acetyl-CoA carboxylase biotin carboxyl carrier protein"/>
    <property type="match status" value="1"/>
</dbReference>
<evidence type="ECO:0000256" key="5">
    <source>
        <dbReference type="ARBA" id="ARBA00022832"/>
    </source>
</evidence>
<dbReference type="Gene3D" id="2.40.50.100">
    <property type="match status" value="1"/>
</dbReference>
<keyword evidence="7 9" id="KW-0275">Fatty acid biosynthesis</keyword>
<keyword evidence="5 9" id="KW-0276">Fatty acid metabolism</keyword>
<dbReference type="Proteomes" id="UP000484076">
    <property type="component" value="Unassembled WGS sequence"/>
</dbReference>